<evidence type="ECO:0000313" key="3">
    <source>
        <dbReference type="EMBL" id="JAE03077.1"/>
    </source>
</evidence>
<dbReference type="AlphaFoldDB" id="A0A0A9ESM5"/>
<proteinExistence type="inferred from homology"/>
<sequence>MPHELEIRCGGWLGAGIREEYAYYADVCFRAFGDRVKFWTTFDEPNLFTKFQNMLGAYPPNHCSPPFGSRNSGNSNREPYVAAHNIILSHAAAVRNYKENYQQCKAARSGL</sequence>
<dbReference type="PANTHER" id="PTHR10353:SF159">
    <property type="entry name" value="BETA-GLUCOSIDASE 16"/>
    <property type="match status" value="1"/>
</dbReference>
<accession>A0A0A9ESM5</accession>
<dbReference type="Pfam" id="PF00232">
    <property type="entry name" value="Glyco_hydro_1"/>
    <property type="match status" value="1"/>
</dbReference>
<dbReference type="Gene3D" id="3.20.20.80">
    <property type="entry name" value="Glycosidases"/>
    <property type="match status" value="1"/>
</dbReference>
<name>A0A0A9ESM5_ARUDO</name>
<dbReference type="PANTHER" id="PTHR10353">
    <property type="entry name" value="GLYCOSYL HYDROLASE"/>
    <property type="match status" value="1"/>
</dbReference>
<reference evidence="3" key="1">
    <citation type="submission" date="2014-09" db="EMBL/GenBank/DDBJ databases">
        <authorList>
            <person name="Magalhaes I.L.F."/>
            <person name="Oliveira U."/>
            <person name="Santos F.R."/>
            <person name="Vidigal T.H.D.A."/>
            <person name="Brescovit A.D."/>
            <person name="Santos A.J."/>
        </authorList>
    </citation>
    <scope>NUCLEOTIDE SEQUENCE</scope>
    <source>
        <tissue evidence="3">Shoot tissue taken approximately 20 cm above the soil surface</tissue>
    </source>
</reference>
<dbReference type="SUPFAM" id="SSF51445">
    <property type="entry name" value="(Trans)glycosidases"/>
    <property type="match status" value="1"/>
</dbReference>
<reference evidence="3" key="2">
    <citation type="journal article" date="2015" name="Data Brief">
        <title>Shoot transcriptome of the giant reed, Arundo donax.</title>
        <authorList>
            <person name="Barrero R.A."/>
            <person name="Guerrero F.D."/>
            <person name="Moolhuijzen P."/>
            <person name="Goolsby J.A."/>
            <person name="Tidwell J."/>
            <person name="Bellgard S.E."/>
            <person name="Bellgard M.I."/>
        </authorList>
    </citation>
    <scope>NUCLEOTIDE SEQUENCE</scope>
    <source>
        <tissue evidence="3">Shoot tissue taken approximately 20 cm above the soil surface</tissue>
    </source>
</reference>
<comment type="similarity">
    <text evidence="1 2">Belongs to the glycosyl hydrolase 1 family.</text>
</comment>
<dbReference type="InterPro" id="IPR001360">
    <property type="entry name" value="Glyco_hydro_1"/>
</dbReference>
<evidence type="ECO:0000256" key="2">
    <source>
        <dbReference type="RuleBase" id="RU003690"/>
    </source>
</evidence>
<dbReference type="GO" id="GO:0008422">
    <property type="term" value="F:beta-glucosidase activity"/>
    <property type="evidence" value="ECO:0007669"/>
    <property type="project" value="UniProtKB-ARBA"/>
</dbReference>
<evidence type="ECO:0000256" key="1">
    <source>
        <dbReference type="ARBA" id="ARBA00010838"/>
    </source>
</evidence>
<dbReference type="InterPro" id="IPR017853">
    <property type="entry name" value="GH"/>
</dbReference>
<dbReference type="GO" id="GO:0005975">
    <property type="term" value="P:carbohydrate metabolic process"/>
    <property type="evidence" value="ECO:0007669"/>
    <property type="project" value="InterPro"/>
</dbReference>
<dbReference type="EMBL" id="GBRH01194819">
    <property type="protein sequence ID" value="JAE03077.1"/>
    <property type="molecule type" value="Transcribed_RNA"/>
</dbReference>
<protein>
    <submittedName>
        <fullName evidence="3">Uncharacterized protein</fullName>
    </submittedName>
</protein>
<organism evidence="3">
    <name type="scientific">Arundo donax</name>
    <name type="common">Giant reed</name>
    <name type="synonym">Donax arundinaceus</name>
    <dbReference type="NCBI Taxonomy" id="35708"/>
    <lineage>
        <taxon>Eukaryota</taxon>
        <taxon>Viridiplantae</taxon>
        <taxon>Streptophyta</taxon>
        <taxon>Embryophyta</taxon>
        <taxon>Tracheophyta</taxon>
        <taxon>Spermatophyta</taxon>
        <taxon>Magnoliopsida</taxon>
        <taxon>Liliopsida</taxon>
        <taxon>Poales</taxon>
        <taxon>Poaceae</taxon>
        <taxon>PACMAD clade</taxon>
        <taxon>Arundinoideae</taxon>
        <taxon>Arundineae</taxon>
        <taxon>Arundo</taxon>
    </lineage>
</organism>